<dbReference type="EMBL" id="KI208947">
    <property type="protein sequence ID" value="ERL95957.1"/>
    <property type="molecule type" value="Genomic_DNA"/>
</dbReference>
<dbReference type="Proteomes" id="UP000030742">
    <property type="component" value="Unassembled WGS sequence"/>
</dbReference>
<evidence type="ECO:0000313" key="1">
    <source>
        <dbReference type="EMBL" id="ERL95957.1"/>
    </source>
</evidence>
<name>U4US68_DENPD</name>
<proteinExistence type="predicted"/>
<reference evidence="1 2" key="1">
    <citation type="journal article" date="2013" name="Genome Biol.">
        <title>Draft genome of the mountain pine beetle, Dendroctonus ponderosae Hopkins, a major forest pest.</title>
        <authorList>
            <person name="Keeling C.I."/>
            <person name="Yuen M.M."/>
            <person name="Liao N.Y."/>
            <person name="Docking T.R."/>
            <person name="Chan S.K."/>
            <person name="Taylor G.A."/>
            <person name="Palmquist D.L."/>
            <person name="Jackman S.D."/>
            <person name="Nguyen A."/>
            <person name="Li M."/>
            <person name="Henderson H."/>
            <person name="Janes J.K."/>
            <person name="Zhao Y."/>
            <person name="Pandoh P."/>
            <person name="Moore R."/>
            <person name="Sperling F.A."/>
            <person name="Huber D.P."/>
            <person name="Birol I."/>
            <person name="Jones S.J."/>
            <person name="Bohlmann J."/>
        </authorList>
    </citation>
    <scope>NUCLEOTIDE SEQUENCE</scope>
</reference>
<accession>U4US68</accession>
<dbReference type="AlphaFoldDB" id="U4US68"/>
<feature type="non-terminal residue" evidence="1">
    <location>
        <position position="55"/>
    </location>
</feature>
<evidence type="ECO:0000313" key="2">
    <source>
        <dbReference type="Proteomes" id="UP000030742"/>
    </source>
</evidence>
<sequence length="55" mass="5958">MQKVLRGEGTKIPALHGTQGLVFTDGGKAKAFAEAIERDASVNHHPNDELHYEAT</sequence>
<organism evidence="1 2">
    <name type="scientific">Dendroctonus ponderosae</name>
    <name type="common">Mountain pine beetle</name>
    <dbReference type="NCBI Taxonomy" id="77166"/>
    <lineage>
        <taxon>Eukaryota</taxon>
        <taxon>Metazoa</taxon>
        <taxon>Ecdysozoa</taxon>
        <taxon>Arthropoda</taxon>
        <taxon>Hexapoda</taxon>
        <taxon>Insecta</taxon>
        <taxon>Pterygota</taxon>
        <taxon>Neoptera</taxon>
        <taxon>Endopterygota</taxon>
        <taxon>Coleoptera</taxon>
        <taxon>Polyphaga</taxon>
        <taxon>Cucujiformia</taxon>
        <taxon>Curculionidae</taxon>
        <taxon>Scolytinae</taxon>
        <taxon>Dendroctonus</taxon>
    </lineage>
</organism>
<gene>
    <name evidence="1" type="ORF">D910_00687</name>
</gene>
<protein>
    <submittedName>
        <fullName evidence="1">Uncharacterized protein</fullName>
    </submittedName>
</protein>